<name>A0ABP8NK23_9BACT</name>
<protein>
    <recommendedName>
        <fullName evidence="4">DUF2147 domain-containing protein</fullName>
    </recommendedName>
</protein>
<evidence type="ECO:0000313" key="2">
    <source>
        <dbReference type="EMBL" id="GAA4468367.1"/>
    </source>
</evidence>
<sequence>MKKILISFAFLLISVVNAIAQSSDVIVGNWYSKELSGSTMHVYRTKSGKWAAQLTASEKKEWIGKILFDDCTFDSKDNCYKTVLAPPNQPFKINTKIYITEGSLTMVGKKLFLSKTFYWIKLNN</sequence>
<proteinExistence type="predicted"/>
<feature type="signal peptide" evidence="1">
    <location>
        <begin position="1"/>
        <end position="20"/>
    </location>
</feature>
<accession>A0ABP8NK23</accession>
<evidence type="ECO:0008006" key="4">
    <source>
        <dbReference type="Google" id="ProtNLM"/>
    </source>
</evidence>
<evidence type="ECO:0000313" key="3">
    <source>
        <dbReference type="Proteomes" id="UP001500067"/>
    </source>
</evidence>
<feature type="chain" id="PRO_5047436957" description="DUF2147 domain-containing protein" evidence="1">
    <location>
        <begin position="21"/>
        <end position="124"/>
    </location>
</feature>
<dbReference type="Proteomes" id="UP001500067">
    <property type="component" value="Unassembled WGS sequence"/>
</dbReference>
<keyword evidence="1" id="KW-0732">Signal</keyword>
<comment type="caution">
    <text evidence="2">The sequence shown here is derived from an EMBL/GenBank/DDBJ whole genome shotgun (WGS) entry which is preliminary data.</text>
</comment>
<gene>
    <name evidence="2" type="ORF">GCM10023093_25840</name>
</gene>
<dbReference type="RefSeq" id="WP_345083878.1">
    <property type="nucleotide sequence ID" value="NZ_BAABFA010000019.1"/>
</dbReference>
<evidence type="ECO:0000256" key="1">
    <source>
        <dbReference type="SAM" id="SignalP"/>
    </source>
</evidence>
<organism evidence="2 3">
    <name type="scientific">Nemorincola caseinilytica</name>
    <dbReference type="NCBI Taxonomy" id="2054315"/>
    <lineage>
        <taxon>Bacteria</taxon>
        <taxon>Pseudomonadati</taxon>
        <taxon>Bacteroidota</taxon>
        <taxon>Chitinophagia</taxon>
        <taxon>Chitinophagales</taxon>
        <taxon>Chitinophagaceae</taxon>
        <taxon>Nemorincola</taxon>
    </lineage>
</organism>
<keyword evidence="3" id="KW-1185">Reference proteome</keyword>
<reference evidence="3" key="1">
    <citation type="journal article" date="2019" name="Int. J. Syst. Evol. Microbiol.">
        <title>The Global Catalogue of Microorganisms (GCM) 10K type strain sequencing project: providing services to taxonomists for standard genome sequencing and annotation.</title>
        <authorList>
            <consortium name="The Broad Institute Genomics Platform"/>
            <consortium name="The Broad Institute Genome Sequencing Center for Infectious Disease"/>
            <person name="Wu L."/>
            <person name="Ma J."/>
        </authorList>
    </citation>
    <scope>NUCLEOTIDE SEQUENCE [LARGE SCALE GENOMIC DNA]</scope>
    <source>
        <strain evidence="3">JCM 32105</strain>
    </source>
</reference>
<dbReference type="EMBL" id="BAABFA010000019">
    <property type="protein sequence ID" value="GAA4468367.1"/>
    <property type="molecule type" value="Genomic_DNA"/>
</dbReference>